<dbReference type="GO" id="GO:0022857">
    <property type="term" value="F:transmembrane transporter activity"/>
    <property type="evidence" value="ECO:0007669"/>
    <property type="project" value="InterPro"/>
</dbReference>
<keyword evidence="3 9" id="KW-0813">Transport</keyword>
<dbReference type="OrthoDB" id="7341446at2"/>
<proteinExistence type="inferred from homology"/>
<sequence length="223" mass="24155">MTLDPSVVVDYLPAIGHGLLMTLFAWVVSSVLGILLGLVLALLGASRLRPVRMGVRAYIELMRCTPIIVQLFIVYAGGPSIGLFLDPMEAGILVLTAHGAAYFAEIFRSGFSAVPPGQTEAAHSLGMHPFAILRRITLPLALTAALPAMISMIINVCKETAVLSIITVPELTFEVQKMSIETFAAFESIFMLAICYWGLIELFSVVGRAIEARLNRHLTLKEA</sequence>
<dbReference type="Pfam" id="PF00528">
    <property type="entry name" value="BPD_transp_1"/>
    <property type="match status" value="1"/>
</dbReference>
<evidence type="ECO:0000256" key="8">
    <source>
        <dbReference type="ARBA" id="ARBA00023136"/>
    </source>
</evidence>
<accession>A0A8B2NX53</accession>
<dbReference type="AlphaFoldDB" id="A0A8B2NX53"/>
<evidence type="ECO:0000313" key="11">
    <source>
        <dbReference type="EMBL" id="RAI02114.1"/>
    </source>
</evidence>
<comment type="similarity">
    <text evidence="2">Belongs to the binding-protein-dependent transport system permease family. HisMQ subfamily.</text>
</comment>
<dbReference type="InterPro" id="IPR043429">
    <property type="entry name" value="ArtM/GltK/GlnP/TcyL/YhdX-like"/>
</dbReference>
<feature type="domain" description="ABC transmembrane type-1" evidence="10">
    <location>
        <begin position="19"/>
        <end position="207"/>
    </location>
</feature>
<dbReference type="PANTHER" id="PTHR30614:SF0">
    <property type="entry name" value="L-CYSTINE TRANSPORT SYSTEM PERMEASE PROTEIN TCYL"/>
    <property type="match status" value="1"/>
</dbReference>
<evidence type="ECO:0000313" key="12">
    <source>
        <dbReference type="Proteomes" id="UP000249590"/>
    </source>
</evidence>
<dbReference type="InterPro" id="IPR000515">
    <property type="entry name" value="MetI-like"/>
</dbReference>
<dbReference type="PROSITE" id="PS50928">
    <property type="entry name" value="ABC_TM1"/>
    <property type="match status" value="1"/>
</dbReference>
<evidence type="ECO:0000259" key="10">
    <source>
        <dbReference type="PROSITE" id="PS50928"/>
    </source>
</evidence>
<keyword evidence="4" id="KW-1003">Cell membrane</keyword>
<dbReference type="NCBIfam" id="TIGR01726">
    <property type="entry name" value="HEQRo_perm_3TM"/>
    <property type="match status" value="1"/>
</dbReference>
<dbReference type="GO" id="GO:0043190">
    <property type="term" value="C:ATP-binding cassette (ABC) transporter complex"/>
    <property type="evidence" value="ECO:0007669"/>
    <property type="project" value="InterPro"/>
</dbReference>
<keyword evidence="6" id="KW-0029">Amino-acid transport</keyword>
<dbReference type="InterPro" id="IPR010065">
    <property type="entry name" value="AA_ABC_transptr_permease_3TM"/>
</dbReference>
<dbReference type="Gene3D" id="1.10.3720.10">
    <property type="entry name" value="MetI-like"/>
    <property type="match status" value="1"/>
</dbReference>
<feature type="transmembrane region" description="Helical" evidence="9">
    <location>
        <begin position="132"/>
        <end position="154"/>
    </location>
</feature>
<feature type="transmembrane region" description="Helical" evidence="9">
    <location>
        <begin position="64"/>
        <end position="85"/>
    </location>
</feature>
<evidence type="ECO:0000256" key="9">
    <source>
        <dbReference type="RuleBase" id="RU363032"/>
    </source>
</evidence>
<evidence type="ECO:0000256" key="4">
    <source>
        <dbReference type="ARBA" id="ARBA00022475"/>
    </source>
</evidence>
<dbReference type="InterPro" id="IPR035906">
    <property type="entry name" value="MetI-like_sf"/>
</dbReference>
<dbReference type="EMBL" id="QHHQ01000002">
    <property type="protein sequence ID" value="RAI02114.1"/>
    <property type="molecule type" value="Genomic_DNA"/>
</dbReference>
<evidence type="ECO:0000256" key="5">
    <source>
        <dbReference type="ARBA" id="ARBA00022692"/>
    </source>
</evidence>
<dbReference type="Proteomes" id="UP000249590">
    <property type="component" value="Unassembled WGS sequence"/>
</dbReference>
<gene>
    <name evidence="11" type="ORF">DLJ53_12125</name>
</gene>
<feature type="transmembrane region" description="Helical" evidence="9">
    <location>
        <begin position="20"/>
        <end position="43"/>
    </location>
</feature>
<evidence type="ECO:0000256" key="2">
    <source>
        <dbReference type="ARBA" id="ARBA00010072"/>
    </source>
</evidence>
<evidence type="ECO:0000256" key="6">
    <source>
        <dbReference type="ARBA" id="ARBA00022970"/>
    </source>
</evidence>
<keyword evidence="7 9" id="KW-1133">Transmembrane helix</keyword>
<feature type="transmembrane region" description="Helical" evidence="9">
    <location>
        <begin position="91"/>
        <end position="111"/>
    </location>
</feature>
<keyword evidence="12" id="KW-1185">Reference proteome</keyword>
<feature type="transmembrane region" description="Helical" evidence="9">
    <location>
        <begin position="183"/>
        <end position="206"/>
    </location>
</feature>
<dbReference type="RefSeq" id="WP_111345455.1">
    <property type="nucleotide sequence ID" value="NZ_QHHQ01000002.1"/>
</dbReference>
<comment type="subcellular location">
    <subcellularLocation>
        <location evidence="1">Cell inner membrane</location>
        <topology evidence="1">Multi-pass membrane protein</topology>
    </subcellularLocation>
    <subcellularLocation>
        <location evidence="9">Cell membrane</location>
        <topology evidence="9">Multi-pass membrane protein</topology>
    </subcellularLocation>
</comment>
<name>A0A8B2NX53_9HYPH</name>
<evidence type="ECO:0000256" key="1">
    <source>
        <dbReference type="ARBA" id="ARBA00004429"/>
    </source>
</evidence>
<organism evidence="11 12">
    <name type="scientific">Acuticoccus sediminis</name>
    <dbReference type="NCBI Taxonomy" id="2184697"/>
    <lineage>
        <taxon>Bacteria</taxon>
        <taxon>Pseudomonadati</taxon>
        <taxon>Pseudomonadota</taxon>
        <taxon>Alphaproteobacteria</taxon>
        <taxon>Hyphomicrobiales</taxon>
        <taxon>Amorphaceae</taxon>
        <taxon>Acuticoccus</taxon>
    </lineage>
</organism>
<evidence type="ECO:0000256" key="7">
    <source>
        <dbReference type="ARBA" id="ARBA00022989"/>
    </source>
</evidence>
<evidence type="ECO:0000256" key="3">
    <source>
        <dbReference type="ARBA" id="ARBA00022448"/>
    </source>
</evidence>
<dbReference type="SUPFAM" id="SSF161098">
    <property type="entry name" value="MetI-like"/>
    <property type="match status" value="1"/>
</dbReference>
<reference evidence="11 12" key="1">
    <citation type="submission" date="2018-05" db="EMBL/GenBank/DDBJ databases">
        <title>Acuticoccus sediminis sp. nov., isolated from deep-sea sediment of Indian Ocean.</title>
        <authorList>
            <person name="Liu X."/>
            <person name="Lai Q."/>
            <person name="Du Y."/>
            <person name="Sun F."/>
            <person name="Zhang X."/>
            <person name="Wang S."/>
            <person name="Shao Z."/>
        </authorList>
    </citation>
    <scope>NUCLEOTIDE SEQUENCE [LARGE SCALE GENOMIC DNA]</scope>
    <source>
        <strain evidence="11 12">PTG4-2</strain>
    </source>
</reference>
<protein>
    <submittedName>
        <fullName evidence="11">Amino acid ABC transporter permease</fullName>
    </submittedName>
</protein>
<dbReference type="GO" id="GO:0006865">
    <property type="term" value="P:amino acid transport"/>
    <property type="evidence" value="ECO:0007669"/>
    <property type="project" value="UniProtKB-KW"/>
</dbReference>
<comment type="caution">
    <text evidence="11">The sequence shown here is derived from an EMBL/GenBank/DDBJ whole genome shotgun (WGS) entry which is preliminary data.</text>
</comment>
<dbReference type="PANTHER" id="PTHR30614">
    <property type="entry name" value="MEMBRANE COMPONENT OF AMINO ACID ABC TRANSPORTER"/>
    <property type="match status" value="1"/>
</dbReference>
<keyword evidence="5 9" id="KW-0812">Transmembrane</keyword>
<dbReference type="CDD" id="cd06261">
    <property type="entry name" value="TM_PBP2"/>
    <property type="match status" value="1"/>
</dbReference>
<keyword evidence="8 9" id="KW-0472">Membrane</keyword>